<gene>
    <name evidence="7" type="ORF">PtrM4_096370</name>
</gene>
<dbReference type="GeneID" id="6341916"/>
<evidence type="ECO:0000256" key="5">
    <source>
        <dbReference type="ARBA" id="ARBA00038359"/>
    </source>
</evidence>
<dbReference type="KEGG" id="ptrr:6341916"/>
<organism evidence="7 8">
    <name type="scientific">Pyrenophora tritici-repentis</name>
    <dbReference type="NCBI Taxonomy" id="45151"/>
    <lineage>
        <taxon>Eukaryota</taxon>
        <taxon>Fungi</taxon>
        <taxon>Dikarya</taxon>
        <taxon>Ascomycota</taxon>
        <taxon>Pezizomycotina</taxon>
        <taxon>Dothideomycetes</taxon>
        <taxon>Pleosporomycetidae</taxon>
        <taxon>Pleosporales</taxon>
        <taxon>Pleosporineae</taxon>
        <taxon>Pleosporaceae</taxon>
        <taxon>Pyrenophora</taxon>
    </lineage>
</organism>
<evidence type="ECO:0000259" key="6">
    <source>
        <dbReference type="Pfam" id="PF20684"/>
    </source>
</evidence>
<dbReference type="InterPro" id="IPR052337">
    <property type="entry name" value="SAT4-like"/>
</dbReference>
<protein>
    <recommendedName>
        <fullName evidence="6">Rhodopsin domain-containing protein</fullName>
    </recommendedName>
</protein>
<dbReference type="PANTHER" id="PTHR33048">
    <property type="entry name" value="PTH11-LIKE INTEGRAL MEMBRANE PROTEIN (AFU_ORTHOLOGUE AFUA_5G11245)"/>
    <property type="match status" value="1"/>
</dbReference>
<sequence>MPVSMAPDGAANLVSAILFIVLDSLAVLLRFISKYKTKRGFAADDYWMLVALIWTYAWAALVIYSVIGISGTLEIQLFSDITKLSELTKILWVASHVWPPAITALKISILCFYKSIFSIPWFVNTTYVLMSICVLWLFSGFWVILFQCTPIRAVYDFSPTVQANKHCVEFGQFVFFYELLNACIDVAILALPAFIVPRLQLSTPRKIQVMSIFLLGGFVLITSVLRMVYSYNPDNPKAVPSYTKGIMWSTIELGIAMICGNLPTYRPLFPRNTGFFSKMTHWYATIRGSVRGSIRGKSPQVSFGTQSSKDSRNMFEREDETQLTTIEGPSKLDDTHRQNYEMGTISIDSRVEIRSYQNV</sequence>
<dbReference type="Proteomes" id="UP000245464">
    <property type="component" value="Chromosome 4"/>
</dbReference>
<dbReference type="AlphaFoldDB" id="A0A5M9L529"/>
<evidence type="ECO:0000256" key="1">
    <source>
        <dbReference type="ARBA" id="ARBA00004141"/>
    </source>
</evidence>
<dbReference type="Pfam" id="PF20684">
    <property type="entry name" value="Fung_rhodopsin"/>
    <property type="match status" value="1"/>
</dbReference>
<dbReference type="PANTHER" id="PTHR33048:SF47">
    <property type="entry name" value="INTEGRAL MEMBRANE PROTEIN-RELATED"/>
    <property type="match status" value="1"/>
</dbReference>
<proteinExistence type="inferred from homology"/>
<accession>A0A5M9L529</accession>
<comment type="similarity">
    <text evidence="5">Belongs to the SAT4 family.</text>
</comment>
<keyword evidence="4" id="KW-0472">Membrane</keyword>
<feature type="domain" description="Rhodopsin" evidence="6">
    <location>
        <begin position="29"/>
        <end position="269"/>
    </location>
</feature>
<dbReference type="GO" id="GO:0016020">
    <property type="term" value="C:membrane"/>
    <property type="evidence" value="ECO:0007669"/>
    <property type="project" value="UniProtKB-SubCell"/>
</dbReference>
<comment type="caution">
    <text evidence="7">The sequence shown here is derived from an EMBL/GenBank/DDBJ whole genome shotgun (WGS) entry which is preliminary data.</text>
</comment>
<evidence type="ECO:0000256" key="4">
    <source>
        <dbReference type="ARBA" id="ARBA00023136"/>
    </source>
</evidence>
<dbReference type="InterPro" id="IPR049326">
    <property type="entry name" value="Rhodopsin_dom_fungi"/>
</dbReference>
<evidence type="ECO:0000313" key="7">
    <source>
        <dbReference type="EMBL" id="KAF7572137.1"/>
    </source>
</evidence>
<name>A0A5M9L529_9PLEO</name>
<comment type="subcellular location">
    <subcellularLocation>
        <location evidence="1">Membrane</location>
        <topology evidence="1">Multi-pass membrane protein</topology>
    </subcellularLocation>
</comment>
<keyword evidence="2" id="KW-0812">Transmembrane</keyword>
<keyword evidence="3" id="KW-1133">Transmembrane helix</keyword>
<evidence type="ECO:0000256" key="3">
    <source>
        <dbReference type="ARBA" id="ARBA00022989"/>
    </source>
</evidence>
<reference evidence="7 8" key="1">
    <citation type="journal article" date="2018" name="BMC Genomics">
        <title>Comparative genomics of the wheat fungal pathogen Pyrenophora tritici-repentis reveals chromosomal variations and genome plasticity.</title>
        <authorList>
            <person name="Moolhuijzen P."/>
            <person name="See P.T."/>
            <person name="Hane J.K."/>
            <person name="Shi G."/>
            <person name="Liu Z."/>
            <person name="Oliver R.P."/>
            <person name="Moffat C.S."/>
        </authorList>
    </citation>
    <scope>NUCLEOTIDE SEQUENCE [LARGE SCALE GENOMIC DNA]</scope>
    <source>
        <strain evidence="7">M4</strain>
    </source>
</reference>
<evidence type="ECO:0000313" key="8">
    <source>
        <dbReference type="Proteomes" id="UP000245464"/>
    </source>
</evidence>
<evidence type="ECO:0000256" key="2">
    <source>
        <dbReference type="ARBA" id="ARBA00022692"/>
    </source>
</evidence>
<dbReference type="EMBL" id="NQIK02000004">
    <property type="protein sequence ID" value="KAF7572137.1"/>
    <property type="molecule type" value="Genomic_DNA"/>
</dbReference>
<dbReference type="RefSeq" id="XP_001934017.2">
    <property type="nucleotide sequence ID" value="XM_001933982.2"/>
</dbReference>